<dbReference type="GO" id="GO:0008474">
    <property type="term" value="F:palmitoyl-(protein) hydrolase activity"/>
    <property type="evidence" value="ECO:0007669"/>
    <property type="project" value="TreeGrafter"/>
</dbReference>
<keyword evidence="3" id="KW-1185">Reference proteome</keyword>
<dbReference type="GO" id="GO:0016020">
    <property type="term" value="C:membrane"/>
    <property type="evidence" value="ECO:0007669"/>
    <property type="project" value="TreeGrafter"/>
</dbReference>
<dbReference type="Gene3D" id="3.40.50.1820">
    <property type="entry name" value="alpha/beta hydrolase"/>
    <property type="match status" value="1"/>
</dbReference>
<comment type="caution">
    <text evidence="2">The sequence shown here is derived from an EMBL/GenBank/DDBJ whole genome shotgun (WGS) entry which is preliminary data.</text>
</comment>
<feature type="domain" description="Serine aminopeptidase S33" evidence="1">
    <location>
        <begin position="142"/>
        <end position="224"/>
    </location>
</feature>
<dbReference type="OrthoDB" id="10249433at2759"/>
<accession>A0A068S5H4</accession>
<dbReference type="Pfam" id="PF12146">
    <property type="entry name" value="Hydrolase_4"/>
    <property type="match status" value="1"/>
</dbReference>
<dbReference type="STRING" id="1263082.A0A068S5H4"/>
<dbReference type="InterPro" id="IPR022742">
    <property type="entry name" value="Hydrolase_4"/>
</dbReference>
<sequence length="323" mass="36535">MYRPLHRIPLFRRRRPLSTLATAGLIVTGVPAGLYLYKCLMLVLFQNKLIYLGYIPPGSRHERFTFDKTLSGLDIKEESVWTSDRKQLHGLTVKKQDANDHHHHGPILLYLQGNAGNMNHRLPLFKTILAAVPSLTIVGICYRGFGSSSGSATEKGLRIDARSMFQHVQRNHGGGLDRPIFIYGHSLGGAVAIDLVSQLEKEGKGNLVKGLIVENTYTSILDMVQAMYPRYTPYPLIASYFLWNHWPSLQRIKDIRATPVLFLSSSKDEIVPCEHMQALYNAANPQNRSITHFSRSTHMDMYTIETNRFQHTLAEFIKSCNNG</sequence>
<protein>
    <submittedName>
        <fullName evidence="2">Bem46 family protein</fullName>
    </submittedName>
</protein>
<dbReference type="Proteomes" id="UP000027586">
    <property type="component" value="Unassembled WGS sequence"/>
</dbReference>
<evidence type="ECO:0000313" key="3">
    <source>
        <dbReference type="Proteomes" id="UP000027586"/>
    </source>
</evidence>
<organism evidence="2 3">
    <name type="scientific">Lichtheimia corymbifera JMRC:FSU:9682</name>
    <dbReference type="NCBI Taxonomy" id="1263082"/>
    <lineage>
        <taxon>Eukaryota</taxon>
        <taxon>Fungi</taxon>
        <taxon>Fungi incertae sedis</taxon>
        <taxon>Mucoromycota</taxon>
        <taxon>Mucoromycotina</taxon>
        <taxon>Mucoromycetes</taxon>
        <taxon>Mucorales</taxon>
        <taxon>Lichtheimiaceae</taxon>
        <taxon>Lichtheimia</taxon>
    </lineage>
</organism>
<reference evidence="2" key="1">
    <citation type="submission" date="2013-08" db="EMBL/GenBank/DDBJ databases">
        <title>Gene expansion shapes genome architecture in the human pathogen Lichtheimia corymbifera: an evolutionary genomics analysis in the ancient terrestrial Mucorales (Mucoromycotina).</title>
        <authorList>
            <person name="Schwartze V.U."/>
            <person name="Winter S."/>
            <person name="Shelest E."/>
            <person name="Marcet-Houben M."/>
            <person name="Horn F."/>
            <person name="Wehner S."/>
            <person name="Hoffmann K."/>
            <person name="Riege K."/>
            <person name="Sammeth M."/>
            <person name="Nowrousian M."/>
            <person name="Valiante V."/>
            <person name="Linde J."/>
            <person name="Jacobsen I.D."/>
            <person name="Marz M."/>
            <person name="Brakhage A.A."/>
            <person name="Gabaldon T."/>
            <person name="Bocker S."/>
            <person name="Voigt K."/>
        </authorList>
    </citation>
    <scope>NUCLEOTIDE SEQUENCE [LARGE SCALE GENOMIC DNA]</scope>
    <source>
        <strain evidence="2">FSU 9682</strain>
    </source>
</reference>
<evidence type="ECO:0000259" key="1">
    <source>
        <dbReference type="Pfam" id="PF12146"/>
    </source>
</evidence>
<gene>
    <name evidence="2" type="ORF">LCOR_08054.1</name>
</gene>
<name>A0A068S5H4_9FUNG</name>
<dbReference type="PANTHER" id="PTHR12277">
    <property type="entry name" value="ALPHA/BETA HYDROLASE DOMAIN-CONTAINING PROTEIN"/>
    <property type="match status" value="1"/>
</dbReference>
<dbReference type="EMBL" id="CBTN010000043">
    <property type="protein sequence ID" value="CDH57067.1"/>
    <property type="molecule type" value="Genomic_DNA"/>
</dbReference>
<dbReference type="PANTHER" id="PTHR12277:SF81">
    <property type="entry name" value="PROTEIN ABHD13"/>
    <property type="match status" value="1"/>
</dbReference>
<dbReference type="SUPFAM" id="SSF53474">
    <property type="entry name" value="alpha/beta-Hydrolases"/>
    <property type="match status" value="1"/>
</dbReference>
<evidence type="ECO:0000313" key="2">
    <source>
        <dbReference type="EMBL" id="CDH57067.1"/>
    </source>
</evidence>
<dbReference type="InterPro" id="IPR029058">
    <property type="entry name" value="AB_hydrolase_fold"/>
</dbReference>
<dbReference type="AlphaFoldDB" id="A0A068S5H4"/>
<dbReference type="VEuPathDB" id="FungiDB:LCOR_08054.1"/>
<proteinExistence type="predicted"/>